<dbReference type="Proteomes" id="UP001186944">
    <property type="component" value="Unassembled WGS sequence"/>
</dbReference>
<protein>
    <submittedName>
        <fullName evidence="3">Uncharacterized protein</fullName>
    </submittedName>
</protein>
<comment type="caution">
    <text evidence="3">The sequence shown here is derived from an EMBL/GenBank/DDBJ whole genome shotgun (WGS) entry which is preliminary data.</text>
</comment>
<sequence length="302" mass="35570">MLTADGQTDGRTNGRTSSTYRPELLCNPAKNLTSENDLLRRKLWKVKKQRDEFSCELKEIKEKQKVENLLKSYATTRDVYVQTEPSRFWQPPQIKKKEESSQKLDVENANKLLSMHNQMMRRYEKEVRMNMNHVDTITELNLKVSDLEKKLKEERDEVIRLNREVMNLEVKRARSVAKSNVKQERSRSLSPEDNLKVKVRAVFKVGHTPRSGLISMESFQISGGKSLEQLRSECGKMRKENDKLRKELRGLDLGFFEEIEDLKFSLQQSTKLNKEYEKTLRKLCMRFSVPYPHPEKVMDVKR</sequence>
<reference evidence="3" key="1">
    <citation type="submission" date="2019-08" db="EMBL/GenBank/DDBJ databases">
        <title>The improved chromosome-level genome for the pearl oyster Pinctada fucata martensii using PacBio sequencing and Hi-C.</title>
        <authorList>
            <person name="Zheng Z."/>
        </authorList>
    </citation>
    <scope>NUCLEOTIDE SEQUENCE</scope>
    <source>
        <strain evidence="3">ZZ-2019</strain>
        <tissue evidence="3">Adductor muscle</tissue>
    </source>
</reference>
<evidence type="ECO:0000256" key="1">
    <source>
        <dbReference type="SAM" id="Coils"/>
    </source>
</evidence>
<keyword evidence="4" id="KW-1185">Reference proteome</keyword>
<dbReference type="AlphaFoldDB" id="A0AA88XHJ4"/>
<organism evidence="3 4">
    <name type="scientific">Pinctada imbricata</name>
    <name type="common">Atlantic pearl-oyster</name>
    <name type="synonym">Pinctada martensii</name>
    <dbReference type="NCBI Taxonomy" id="66713"/>
    <lineage>
        <taxon>Eukaryota</taxon>
        <taxon>Metazoa</taxon>
        <taxon>Spiralia</taxon>
        <taxon>Lophotrochozoa</taxon>
        <taxon>Mollusca</taxon>
        <taxon>Bivalvia</taxon>
        <taxon>Autobranchia</taxon>
        <taxon>Pteriomorphia</taxon>
        <taxon>Pterioida</taxon>
        <taxon>Pterioidea</taxon>
        <taxon>Pteriidae</taxon>
        <taxon>Pinctada</taxon>
    </lineage>
</organism>
<feature type="coiled-coil region" evidence="1">
    <location>
        <begin position="106"/>
        <end position="171"/>
    </location>
</feature>
<proteinExistence type="predicted"/>
<evidence type="ECO:0000313" key="4">
    <source>
        <dbReference type="Proteomes" id="UP001186944"/>
    </source>
</evidence>
<accession>A0AA88XHJ4</accession>
<dbReference type="EMBL" id="VSWD01000012">
    <property type="protein sequence ID" value="KAK3085412.1"/>
    <property type="molecule type" value="Genomic_DNA"/>
</dbReference>
<evidence type="ECO:0000313" key="3">
    <source>
        <dbReference type="EMBL" id="KAK3085412.1"/>
    </source>
</evidence>
<name>A0AA88XHJ4_PINIB</name>
<evidence type="ECO:0000256" key="2">
    <source>
        <dbReference type="SAM" id="MobiDB-lite"/>
    </source>
</evidence>
<keyword evidence="1" id="KW-0175">Coiled coil</keyword>
<feature type="region of interest" description="Disordered" evidence="2">
    <location>
        <begin position="1"/>
        <end position="23"/>
    </location>
</feature>
<feature type="coiled-coil region" evidence="1">
    <location>
        <begin position="29"/>
        <end position="63"/>
    </location>
</feature>
<feature type="compositionally biased region" description="Polar residues" evidence="2">
    <location>
        <begin position="1"/>
        <end position="20"/>
    </location>
</feature>
<gene>
    <name evidence="3" type="ORF">FSP39_002931</name>
</gene>